<evidence type="ECO:0000256" key="4">
    <source>
        <dbReference type="SAM" id="MobiDB-lite"/>
    </source>
</evidence>
<evidence type="ECO:0000313" key="6">
    <source>
        <dbReference type="EMBL" id="KAF9997015.1"/>
    </source>
</evidence>
<feature type="domain" description="Ubiquitin-like protease family profile" evidence="5">
    <location>
        <begin position="1"/>
        <end position="205"/>
    </location>
</feature>
<dbReference type="GO" id="GO:0006508">
    <property type="term" value="P:proteolysis"/>
    <property type="evidence" value="ECO:0007669"/>
    <property type="project" value="UniProtKB-KW"/>
</dbReference>
<feature type="compositionally biased region" description="Low complexity" evidence="4">
    <location>
        <begin position="363"/>
        <end position="373"/>
    </location>
</feature>
<gene>
    <name evidence="6" type="ORF">BGZ80_007107</name>
</gene>
<feature type="compositionally biased region" description="Acidic residues" evidence="4">
    <location>
        <begin position="341"/>
        <end position="362"/>
    </location>
</feature>
<reference evidence="6" key="1">
    <citation type="journal article" date="2020" name="Fungal Divers.">
        <title>Resolving the Mortierellaceae phylogeny through synthesis of multi-gene phylogenetics and phylogenomics.</title>
        <authorList>
            <person name="Vandepol N."/>
            <person name="Liber J."/>
            <person name="Desiro A."/>
            <person name="Na H."/>
            <person name="Kennedy M."/>
            <person name="Barry K."/>
            <person name="Grigoriev I.V."/>
            <person name="Miller A.N."/>
            <person name="O'Donnell K."/>
            <person name="Stajich J.E."/>
            <person name="Bonito G."/>
        </authorList>
    </citation>
    <scope>NUCLEOTIDE SEQUENCE</scope>
    <source>
        <strain evidence="6">NRRL 2769</strain>
    </source>
</reference>
<dbReference type="GO" id="GO:0008234">
    <property type="term" value="F:cysteine-type peptidase activity"/>
    <property type="evidence" value="ECO:0007669"/>
    <property type="project" value="InterPro"/>
</dbReference>
<dbReference type="Gene3D" id="3.40.395.10">
    <property type="entry name" value="Adenoviral Proteinase, Chain A"/>
    <property type="match status" value="1"/>
</dbReference>
<dbReference type="SUPFAM" id="SSF54001">
    <property type="entry name" value="Cysteine proteinases"/>
    <property type="match status" value="1"/>
</dbReference>
<comment type="caution">
    <text evidence="6">The sequence shown here is derived from an EMBL/GenBank/DDBJ whole genome shotgun (WGS) entry which is preliminary data.</text>
</comment>
<dbReference type="GO" id="GO:0019783">
    <property type="term" value="F:ubiquitin-like protein peptidase activity"/>
    <property type="evidence" value="ECO:0007669"/>
    <property type="project" value="UniProtKB-ARBA"/>
</dbReference>
<proteinExistence type="inferred from homology"/>
<dbReference type="PROSITE" id="PS50600">
    <property type="entry name" value="ULP_PROTEASE"/>
    <property type="match status" value="1"/>
</dbReference>
<feature type="compositionally biased region" description="Polar residues" evidence="4">
    <location>
        <begin position="321"/>
        <end position="330"/>
    </location>
</feature>
<name>A0A9P6MFS4_9FUNG</name>
<dbReference type="InterPro" id="IPR038765">
    <property type="entry name" value="Papain-like_cys_pep_sf"/>
</dbReference>
<accession>A0A9P6MFS4</accession>
<comment type="similarity">
    <text evidence="1">Belongs to the peptidase C48 family.</text>
</comment>
<protein>
    <recommendedName>
        <fullName evidence="5">Ubiquitin-like protease family profile domain-containing protein</fullName>
    </recommendedName>
</protein>
<evidence type="ECO:0000313" key="7">
    <source>
        <dbReference type="Proteomes" id="UP000703661"/>
    </source>
</evidence>
<dbReference type="Proteomes" id="UP000703661">
    <property type="component" value="Unassembled WGS sequence"/>
</dbReference>
<evidence type="ECO:0000256" key="3">
    <source>
        <dbReference type="ARBA" id="ARBA00022801"/>
    </source>
</evidence>
<feature type="compositionally biased region" description="Basic and acidic residues" evidence="4">
    <location>
        <begin position="283"/>
        <end position="292"/>
    </location>
</feature>
<sequence>MANSKIAEGFKRVKKWFETNVRRMDATFSAWFLSRMKSVENDVLGIVFVPDFYDNKLVTKHLLTVCHEEWLQDDAIKAILYFFSRCYGHGTKNLFVPPAYTDDGRSFEPDQKTEKIFSIVDMGQHWGTVCFDLKNCQISFGDSLNQPIPMNAVEKILDSIPLRVPGSRDFFKWNRALRRIQTFSVPRQYDSFSCGILAVNAIERDLNRHVEWDEYSPEYHRIRFLRLLTGYTEILCSVEDDEIYKAYMDNVPDDTQHKTGAERMGEDLAWTFRNILTLKERRDMAKEGERAAAKNRNQRHASQSSEDHYSPDWESDIPANSDESGSSGDNIDSAGESEPSSAEEGEPSSADESEPSSADESEPSSADESSSESSSDEETYWKQDAAGQDMEDETNWSSDLSKNDSENRDENHEHNLEKLLWAPSVGLEFENGEDAVTMMKNYAKQRGFKVRKGRTAVTSEKLY</sequence>
<feature type="compositionally biased region" description="Basic and acidic residues" evidence="4">
    <location>
        <begin position="401"/>
        <end position="416"/>
    </location>
</feature>
<evidence type="ECO:0000256" key="1">
    <source>
        <dbReference type="ARBA" id="ARBA00005234"/>
    </source>
</evidence>
<feature type="region of interest" description="Disordered" evidence="4">
    <location>
        <begin position="283"/>
        <end position="416"/>
    </location>
</feature>
<evidence type="ECO:0000259" key="5">
    <source>
        <dbReference type="PROSITE" id="PS50600"/>
    </source>
</evidence>
<dbReference type="EMBL" id="JAAAID010003582">
    <property type="protein sequence ID" value="KAF9997015.1"/>
    <property type="molecule type" value="Genomic_DNA"/>
</dbReference>
<keyword evidence="3" id="KW-0378">Hydrolase</keyword>
<organism evidence="6 7">
    <name type="scientific">Entomortierella chlamydospora</name>
    <dbReference type="NCBI Taxonomy" id="101097"/>
    <lineage>
        <taxon>Eukaryota</taxon>
        <taxon>Fungi</taxon>
        <taxon>Fungi incertae sedis</taxon>
        <taxon>Mucoromycota</taxon>
        <taxon>Mortierellomycotina</taxon>
        <taxon>Mortierellomycetes</taxon>
        <taxon>Mortierellales</taxon>
        <taxon>Mortierellaceae</taxon>
        <taxon>Entomortierella</taxon>
    </lineage>
</organism>
<feature type="non-terminal residue" evidence="6">
    <location>
        <position position="463"/>
    </location>
</feature>
<dbReference type="InterPro" id="IPR003653">
    <property type="entry name" value="Peptidase_C48_C"/>
</dbReference>
<dbReference type="AlphaFoldDB" id="A0A9P6MFS4"/>
<keyword evidence="7" id="KW-1185">Reference proteome</keyword>
<keyword evidence="2" id="KW-0645">Protease</keyword>
<evidence type="ECO:0000256" key="2">
    <source>
        <dbReference type="ARBA" id="ARBA00022670"/>
    </source>
</evidence>